<dbReference type="PANTHER" id="PTHR48041:SF113">
    <property type="entry name" value="ATP-BINDING CASSETTE SUB-FAMILY G MEMBER 5"/>
    <property type="match status" value="1"/>
</dbReference>
<feature type="transmembrane region" description="Helical" evidence="9">
    <location>
        <begin position="469"/>
        <end position="496"/>
    </location>
</feature>
<dbReference type="EMBL" id="JBJQND010000006">
    <property type="protein sequence ID" value="KAL3872731.1"/>
    <property type="molecule type" value="Genomic_DNA"/>
</dbReference>
<evidence type="ECO:0000256" key="5">
    <source>
        <dbReference type="ARBA" id="ARBA00022741"/>
    </source>
</evidence>
<dbReference type="Proteomes" id="UP001634394">
    <property type="component" value="Unassembled WGS sequence"/>
</dbReference>
<keyword evidence="7 9" id="KW-1133">Transmembrane helix</keyword>
<dbReference type="InterPro" id="IPR003593">
    <property type="entry name" value="AAA+_ATPase"/>
</dbReference>
<comment type="caution">
    <text evidence="11">The sequence shown here is derived from an EMBL/GenBank/DDBJ whole genome shotgun (WGS) entry which is preliminary data.</text>
</comment>
<evidence type="ECO:0000256" key="9">
    <source>
        <dbReference type="SAM" id="Phobius"/>
    </source>
</evidence>
<keyword evidence="8 9" id="KW-0472">Membrane</keyword>
<keyword evidence="4 9" id="KW-0812">Transmembrane</keyword>
<protein>
    <recommendedName>
        <fullName evidence="10">ABC transporter domain-containing protein</fullName>
    </recommendedName>
</protein>
<evidence type="ECO:0000256" key="1">
    <source>
        <dbReference type="ARBA" id="ARBA00004141"/>
    </source>
</evidence>
<feature type="transmembrane region" description="Helical" evidence="9">
    <location>
        <begin position="400"/>
        <end position="417"/>
    </location>
</feature>
<dbReference type="PROSITE" id="PS50893">
    <property type="entry name" value="ABC_TRANSPORTER_2"/>
    <property type="match status" value="1"/>
</dbReference>
<keyword evidence="5" id="KW-0547">Nucleotide-binding</keyword>
<dbReference type="InterPro" id="IPR043926">
    <property type="entry name" value="ABCG_dom"/>
</dbReference>
<dbReference type="SUPFAM" id="SSF52540">
    <property type="entry name" value="P-loop containing nucleoside triphosphate hydrolases"/>
    <property type="match status" value="1"/>
</dbReference>
<keyword evidence="6" id="KW-0067">ATP-binding</keyword>
<organism evidence="11 12">
    <name type="scientific">Sinanodonta woodiana</name>
    <name type="common">Chinese pond mussel</name>
    <name type="synonym">Anodonta woodiana</name>
    <dbReference type="NCBI Taxonomy" id="1069815"/>
    <lineage>
        <taxon>Eukaryota</taxon>
        <taxon>Metazoa</taxon>
        <taxon>Spiralia</taxon>
        <taxon>Lophotrochozoa</taxon>
        <taxon>Mollusca</taxon>
        <taxon>Bivalvia</taxon>
        <taxon>Autobranchia</taxon>
        <taxon>Heteroconchia</taxon>
        <taxon>Palaeoheterodonta</taxon>
        <taxon>Unionida</taxon>
        <taxon>Unionoidea</taxon>
        <taxon>Unionidae</taxon>
        <taxon>Unioninae</taxon>
        <taxon>Sinanodonta</taxon>
    </lineage>
</organism>
<dbReference type="AlphaFoldDB" id="A0ABD3WGP4"/>
<dbReference type="Pfam" id="PF01061">
    <property type="entry name" value="ABC2_membrane"/>
    <property type="match status" value="1"/>
</dbReference>
<gene>
    <name evidence="11" type="ORF">ACJMK2_035935</name>
</gene>
<evidence type="ECO:0000256" key="6">
    <source>
        <dbReference type="ARBA" id="ARBA00022840"/>
    </source>
</evidence>
<dbReference type="Pfam" id="PF00005">
    <property type="entry name" value="ABC_tran"/>
    <property type="match status" value="1"/>
</dbReference>
<evidence type="ECO:0000256" key="4">
    <source>
        <dbReference type="ARBA" id="ARBA00022692"/>
    </source>
</evidence>
<feature type="domain" description="ABC transporter" evidence="10">
    <location>
        <begin position="43"/>
        <end position="297"/>
    </location>
</feature>
<evidence type="ECO:0000313" key="11">
    <source>
        <dbReference type="EMBL" id="KAL3872731.1"/>
    </source>
</evidence>
<feature type="transmembrane region" description="Helical" evidence="9">
    <location>
        <begin position="625"/>
        <end position="645"/>
    </location>
</feature>
<dbReference type="PANTHER" id="PTHR48041">
    <property type="entry name" value="ABC TRANSPORTER G FAMILY MEMBER 28"/>
    <property type="match status" value="1"/>
</dbReference>
<dbReference type="InterPro" id="IPR017871">
    <property type="entry name" value="ABC_transporter-like_CS"/>
</dbReference>
<comment type="subcellular location">
    <subcellularLocation>
        <location evidence="1">Membrane</location>
        <topology evidence="1">Multi-pass membrane protein</topology>
    </subcellularLocation>
</comment>
<evidence type="ECO:0000256" key="3">
    <source>
        <dbReference type="ARBA" id="ARBA00022448"/>
    </source>
</evidence>
<dbReference type="GO" id="GO:0016020">
    <property type="term" value="C:membrane"/>
    <property type="evidence" value="ECO:0007669"/>
    <property type="project" value="UniProtKB-SubCell"/>
</dbReference>
<keyword evidence="3" id="KW-0813">Transport</keyword>
<dbReference type="Pfam" id="PF19055">
    <property type="entry name" value="ABC2_membrane_7"/>
    <property type="match status" value="1"/>
</dbReference>
<evidence type="ECO:0000259" key="10">
    <source>
        <dbReference type="PROSITE" id="PS50893"/>
    </source>
</evidence>
<evidence type="ECO:0000256" key="7">
    <source>
        <dbReference type="ARBA" id="ARBA00022989"/>
    </source>
</evidence>
<dbReference type="Gene3D" id="3.40.50.300">
    <property type="entry name" value="P-loop containing nucleotide triphosphate hydrolases"/>
    <property type="match status" value="1"/>
</dbReference>
<comment type="similarity">
    <text evidence="2">Belongs to the ABC transporter superfamily. ABCG family. Eye pigment precursor importer (TC 3.A.1.204) subfamily.</text>
</comment>
<name>A0ABD3WGP4_SINWO</name>
<dbReference type="InterPro" id="IPR003439">
    <property type="entry name" value="ABC_transporter-like_ATP-bd"/>
</dbReference>
<dbReference type="SMART" id="SM00382">
    <property type="entry name" value="AAA"/>
    <property type="match status" value="1"/>
</dbReference>
<evidence type="ECO:0000256" key="2">
    <source>
        <dbReference type="ARBA" id="ARBA00005814"/>
    </source>
</evidence>
<dbReference type="InterPro" id="IPR013525">
    <property type="entry name" value="ABC2_TM"/>
</dbReference>
<reference evidence="11 12" key="1">
    <citation type="submission" date="2024-11" db="EMBL/GenBank/DDBJ databases">
        <title>Chromosome-level genome assembly of the freshwater bivalve Anodonta woodiana.</title>
        <authorList>
            <person name="Chen X."/>
        </authorList>
    </citation>
    <scope>NUCLEOTIDE SEQUENCE [LARGE SCALE GENOMIC DNA]</scope>
    <source>
        <strain evidence="11">MN2024</strain>
        <tissue evidence="11">Gills</tissue>
    </source>
</reference>
<keyword evidence="12" id="KW-1185">Reference proteome</keyword>
<sequence length="652" mass="73875">MFRTHRDRGMDTTTIFDVPVNYVLGRCSFGDFDDEDEPTATTLSVLNVSYVVKEWVGPWWRGACFRSIRHKIVVRDVCLHAKAGQLTAILGNSGSGKTTLLDIISGRVNGRVTGKVYYNNIECTPDIINQYTSYVMQADRLLPNLTVRETLTYSARLRLPGNLNAFDIEDKVNRVIIEMGLKHVADTRIGGTIRRGISGGERRRVTIAIQLLQNPKILLLDEPTSGLDSFTARYLISNLADMAHNGKIVILTIHQPRSDLFKMFDQVGILSGGQMVYFGASDYMLRYFSDQEYPCPQFANPLDYFVGLASIDRRNTECQEETAERVNKLVKNYASSDTYKETVFRIIEDTMKPSTRWQLLTARFTTVRRNQPSFFRALFTLLSRMTVHILRDRPSYMSRLLLLSLFVPFICVFLGHLKQTQSSVQDRIGLMYQSSQVPPYVSVLNAVALFPPLRDLYYREYRDGLYSTFTFLIAYCMHTLPFTLISSSIFSSVVYWVTGLNPTTSGFLIYSAVVFFLNFWGEMVTIVIMAIFLNPAIANSTSALIASASGLMASGFLRNLQDMIPVFQWFAWGNIFKYAGEILVANEFHNLALTCTQNDTTCLPNGNFYLDLFYPDAVDNMRRNFWAIGTMVIATILISVGAFRIKGVPNLH</sequence>
<evidence type="ECO:0000256" key="8">
    <source>
        <dbReference type="ARBA" id="ARBA00023136"/>
    </source>
</evidence>
<dbReference type="InterPro" id="IPR050352">
    <property type="entry name" value="ABCG_transporters"/>
</dbReference>
<dbReference type="GO" id="GO:0005524">
    <property type="term" value="F:ATP binding"/>
    <property type="evidence" value="ECO:0007669"/>
    <property type="project" value="UniProtKB-KW"/>
</dbReference>
<evidence type="ECO:0000313" key="12">
    <source>
        <dbReference type="Proteomes" id="UP001634394"/>
    </source>
</evidence>
<dbReference type="PROSITE" id="PS00211">
    <property type="entry name" value="ABC_TRANSPORTER_1"/>
    <property type="match status" value="1"/>
</dbReference>
<dbReference type="InterPro" id="IPR027417">
    <property type="entry name" value="P-loop_NTPase"/>
</dbReference>
<proteinExistence type="inferred from homology"/>
<accession>A0ABD3WGP4</accession>